<dbReference type="InterPro" id="IPR000008">
    <property type="entry name" value="C2_dom"/>
</dbReference>
<dbReference type="PANTHER" id="PTHR23086:SF46">
    <property type="entry name" value="PHOSPHATIDYLINOSITOL 4-PHOSPHATE 5-KINASE-LIKE PROTEIN 1"/>
    <property type="match status" value="1"/>
</dbReference>
<evidence type="ECO:0000259" key="4">
    <source>
        <dbReference type="PROSITE" id="PS51455"/>
    </source>
</evidence>
<dbReference type="Proteomes" id="UP001152797">
    <property type="component" value="Unassembled WGS sequence"/>
</dbReference>
<evidence type="ECO:0000259" key="3">
    <source>
        <dbReference type="PROSITE" id="PS50004"/>
    </source>
</evidence>
<dbReference type="EMBL" id="CAMXCT020000990">
    <property type="protein sequence ID" value="CAL1138799.1"/>
    <property type="molecule type" value="Genomic_DNA"/>
</dbReference>
<feature type="domain" description="PIPK" evidence="4">
    <location>
        <begin position="406"/>
        <end position="734"/>
    </location>
</feature>
<evidence type="ECO:0000313" key="6">
    <source>
        <dbReference type="EMBL" id="CAL4772736.1"/>
    </source>
</evidence>
<keyword evidence="7" id="KW-1185">Reference proteome</keyword>
<proteinExistence type="predicted"/>
<dbReference type="SUPFAM" id="SSF49562">
    <property type="entry name" value="C2 domain (Calcium/lipid-binding domain, CaLB)"/>
    <property type="match status" value="1"/>
</dbReference>
<protein>
    <submittedName>
        <fullName evidence="5">Uncharacterized protein</fullName>
    </submittedName>
</protein>
<dbReference type="PROSITE" id="PS50004">
    <property type="entry name" value="C2"/>
    <property type="match status" value="1"/>
</dbReference>
<evidence type="ECO:0000313" key="5">
    <source>
        <dbReference type="EMBL" id="CAI3985424.1"/>
    </source>
</evidence>
<dbReference type="GO" id="GO:0016308">
    <property type="term" value="F:1-phosphatidylinositol-4-phosphate 5-kinase activity"/>
    <property type="evidence" value="ECO:0007669"/>
    <property type="project" value="TreeGrafter"/>
</dbReference>
<keyword evidence="1" id="KW-0067">ATP-binding</keyword>
<dbReference type="Pfam" id="PF00168">
    <property type="entry name" value="C2"/>
    <property type="match status" value="1"/>
</dbReference>
<sequence>MNVLEGAANIARRSVRRITQETWEDRTLVVRISNGSTKTLEAAEPATMMAGRCVLSFSELAPGETGTVRFSSAGGEFFGNATSGCHHAGVAEFSIQGQRLLMAESCPFGHTTLKTHRFVVSFEPGKRTMQEFYNEMPAVFMGCRETQHSTHMQGLCVRVHAVATSSPAVADIVILQEELEQVEYELDSAQQLEFAEWCLSHPDFKDLLGSAMFLAESQAVANAMRHKKMSHNDKAFNLTLLIDAFVTSGLVKTSLEALGVNLSSYRSAREKCDQRSPANPQVKRHWDEASEVSSVDAEDAEVKAYIEESHMLLRTTAVRCMLMLSRAVAECKVHGQWPTQAGHQADPTLGYPERPRTPRPAVGGGRHSIAEFFRRSSSLEPDLPVLPHKTPRRSCCSAGQVSEGLEREQLLYLVRNCIHLSAEFTRRRSKLLGMLDTPEQLDGFQRYRRQLGLTHRNITEHRGGQDVVYNFFSPEVFEELGNGVSPEEVLQSLGHCAPEYRTMATNSKSGELFLFSSDRRFIIKTLSSKELILLMRMMPAYLDHIQRYPRSLIVRYAGLYLIQRGEQFLHFVVMKSVFDPQIPLHLKFDLKGSLYKRRKKAQESVGKDEDWVHSGHRLNLPLEVQREFCAQHELDAQLLESFKMMDYSVLVGVHFVEHDSFNDFLDPGWGDGYLVSEDLKEVYLVGIIDHSIKYGIKKQAENLLRVAQGTSDRASCVSADTYAERQLHFLYHKVMSNPSAMDIGTEGRLRVDLFGAEELIAADWNGASDPYVTVKLGLCVKHTATVPVNCNPTWNCSLYLPVHQAHRDQELKITVWDEDHLKSLRGNDDFLGRLSVPMTWILQGPVDLRNAELSDVSKGRLSLRCLFESADEIVDDSLLAKASPKQPSRSVACCVCSPLYRTAAV</sequence>
<evidence type="ECO:0000256" key="2">
    <source>
        <dbReference type="SAM" id="MobiDB-lite"/>
    </source>
</evidence>
<dbReference type="Pfam" id="PF01504">
    <property type="entry name" value="PIP5K"/>
    <property type="match status" value="2"/>
</dbReference>
<reference evidence="5" key="1">
    <citation type="submission" date="2022-10" db="EMBL/GenBank/DDBJ databases">
        <authorList>
            <person name="Chen Y."/>
            <person name="Dougan E. K."/>
            <person name="Chan C."/>
            <person name="Rhodes N."/>
            <person name="Thang M."/>
        </authorList>
    </citation>
    <scope>NUCLEOTIDE SEQUENCE</scope>
</reference>
<dbReference type="GO" id="GO:0005524">
    <property type="term" value="F:ATP binding"/>
    <property type="evidence" value="ECO:0007669"/>
    <property type="project" value="UniProtKB-UniRule"/>
</dbReference>
<dbReference type="AlphaFoldDB" id="A0A9P1C5G5"/>
<dbReference type="InterPro" id="IPR035892">
    <property type="entry name" value="C2_domain_sf"/>
</dbReference>
<dbReference type="EMBL" id="CAMXCT010000990">
    <property type="protein sequence ID" value="CAI3985424.1"/>
    <property type="molecule type" value="Genomic_DNA"/>
</dbReference>
<evidence type="ECO:0000256" key="1">
    <source>
        <dbReference type="PROSITE-ProRule" id="PRU00781"/>
    </source>
</evidence>
<dbReference type="SUPFAM" id="SSF56104">
    <property type="entry name" value="SAICAR synthase-like"/>
    <property type="match status" value="1"/>
</dbReference>
<gene>
    <name evidence="5" type="ORF">C1SCF055_LOCUS12874</name>
</gene>
<dbReference type="Gene3D" id="3.30.810.10">
    <property type="entry name" value="2-Layer Sandwich"/>
    <property type="match status" value="1"/>
</dbReference>
<dbReference type="CDD" id="cd00139">
    <property type="entry name" value="PIPKc"/>
    <property type="match status" value="1"/>
</dbReference>
<dbReference type="Gene3D" id="2.60.40.150">
    <property type="entry name" value="C2 domain"/>
    <property type="match status" value="1"/>
</dbReference>
<reference evidence="6 7" key="2">
    <citation type="submission" date="2024-05" db="EMBL/GenBank/DDBJ databases">
        <authorList>
            <person name="Chen Y."/>
            <person name="Shah S."/>
            <person name="Dougan E. K."/>
            <person name="Thang M."/>
            <person name="Chan C."/>
        </authorList>
    </citation>
    <scope>NUCLEOTIDE SEQUENCE [LARGE SCALE GENOMIC DNA]</scope>
</reference>
<dbReference type="InterPro" id="IPR002498">
    <property type="entry name" value="PInositol-4-P-4/5-kinase_core"/>
</dbReference>
<dbReference type="SMART" id="SM00330">
    <property type="entry name" value="PIPKc"/>
    <property type="match status" value="1"/>
</dbReference>
<dbReference type="PROSITE" id="PS51455">
    <property type="entry name" value="PIPK"/>
    <property type="match status" value="1"/>
</dbReference>
<keyword evidence="1" id="KW-0547">Nucleotide-binding</keyword>
<comment type="caution">
    <text evidence="5">The sequence shown here is derived from an EMBL/GenBank/DDBJ whole genome shotgun (WGS) entry which is preliminary data.</text>
</comment>
<dbReference type="GO" id="GO:0005886">
    <property type="term" value="C:plasma membrane"/>
    <property type="evidence" value="ECO:0007669"/>
    <property type="project" value="TreeGrafter"/>
</dbReference>
<name>A0A9P1C5G5_9DINO</name>
<dbReference type="Gene3D" id="3.30.800.10">
    <property type="entry name" value="Phosphatidylinositol Phosphate Kinase II Beta"/>
    <property type="match status" value="1"/>
</dbReference>
<dbReference type="SMART" id="SM00239">
    <property type="entry name" value="C2"/>
    <property type="match status" value="1"/>
</dbReference>
<dbReference type="PANTHER" id="PTHR23086">
    <property type="entry name" value="PHOSPHATIDYLINOSITOL-4-PHOSPHATE 5-KINASE"/>
    <property type="match status" value="1"/>
</dbReference>
<dbReference type="GO" id="GO:0046854">
    <property type="term" value="P:phosphatidylinositol phosphate biosynthetic process"/>
    <property type="evidence" value="ECO:0007669"/>
    <property type="project" value="TreeGrafter"/>
</dbReference>
<feature type="region of interest" description="Disordered" evidence="2">
    <location>
        <begin position="342"/>
        <end position="365"/>
    </location>
</feature>
<feature type="domain" description="C2" evidence="3">
    <location>
        <begin position="726"/>
        <end position="853"/>
    </location>
</feature>
<evidence type="ECO:0000313" key="7">
    <source>
        <dbReference type="Proteomes" id="UP001152797"/>
    </source>
</evidence>
<dbReference type="EMBL" id="CAMXCT030000990">
    <property type="protein sequence ID" value="CAL4772736.1"/>
    <property type="molecule type" value="Genomic_DNA"/>
</dbReference>
<dbReference type="InterPro" id="IPR023610">
    <property type="entry name" value="PInositol-4/5-P-5/4-kinase"/>
</dbReference>
<dbReference type="OrthoDB" id="70770at2759"/>
<keyword evidence="1" id="KW-0418">Kinase</keyword>
<accession>A0A9P1C5G5</accession>
<dbReference type="InterPro" id="IPR027483">
    <property type="entry name" value="PInositol-4-P-4/5-kinase_C_sf"/>
</dbReference>
<dbReference type="InterPro" id="IPR027484">
    <property type="entry name" value="PInositol-4-P-5-kinase_N"/>
</dbReference>
<organism evidence="5">
    <name type="scientific">Cladocopium goreaui</name>
    <dbReference type="NCBI Taxonomy" id="2562237"/>
    <lineage>
        <taxon>Eukaryota</taxon>
        <taxon>Sar</taxon>
        <taxon>Alveolata</taxon>
        <taxon>Dinophyceae</taxon>
        <taxon>Suessiales</taxon>
        <taxon>Symbiodiniaceae</taxon>
        <taxon>Cladocopium</taxon>
    </lineage>
</organism>
<keyword evidence="1" id="KW-0808">Transferase</keyword>